<name>A0A381EF73_9GAMM</name>
<dbReference type="GO" id="GO:0046872">
    <property type="term" value="F:metal ion binding"/>
    <property type="evidence" value="ECO:0007669"/>
    <property type="project" value="InterPro"/>
</dbReference>
<evidence type="ECO:0000256" key="6">
    <source>
        <dbReference type="SAM" id="MobiDB-lite"/>
    </source>
</evidence>
<keyword evidence="3" id="KW-0813">Transport</keyword>
<dbReference type="InterPro" id="IPR050492">
    <property type="entry name" value="Bact_metal-bind_prot9"/>
</dbReference>
<reference evidence="8 9" key="1">
    <citation type="submission" date="2018-06" db="EMBL/GenBank/DDBJ databases">
        <authorList>
            <consortium name="Pathogen Informatics"/>
            <person name="Doyle S."/>
        </authorList>
    </citation>
    <scope>NUCLEOTIDE SEQUENCE [LARGE SCALE GENOMIC DNA]</scope>
    <source>
        <strain evidence="8 9">NCTC13294</strain>
    </source>
</reference>
<feature type="chain" id="PRO_5016632188" description="High-affinity zinc uptake system protein ZnuA" evidence="7">
    <location>
        <begin position="30"/>
        <end position="369"/>
    </location>
</feature>
<keyword evidence="9" id="KW-1185">Reference proteome</keyword>
<feature type="signal peptide" evidence="7">
    <location>
        <begin position="1"/>
        <end position="29"/>
    </location>
</feature>
<evidence type="ECO:0000313" key="9">
    <source>
        <dbReference type="Proteomes" id="UP000254572"/>
    </source>
</evidence>
<proteinExistence type="inferred from homology"/>
<comment type="similarity">
    <text evidence="1">Belongs to the bacterial solute-binding protein 9 family.</text>
</comment>
<dbReference type="AlphaFoldDB" id="A0A381EF73"/>
<evidence type="ECO:0000256" key="5">
    <source>
        <dbReference type="ARBA" id="ARBA00022906"/>
    </source>
</evidence>
<dbReference type="Proteomes" id="UP000254572">
    <property type="component" value="Unassembled WGS sequence"/>
</dbReference>
<evidence type="ECO:0000256" key="7">
    <source>
        <dbReference type="SAM" id="SignalP"/>
    </source>
</evidence>
<evidence type="ECO:0000256" key="3">
    <source>
        <dbReference type="ARBA" id="ARBA00022448"/>
    </source>
</evidence>
<evidence type="ECO:0000256" key="2">
    <source>
        <dbReference type="ARBA" id="ARBA00015915"/>
    </source>
</evidence>
<keyword evidence="5" id="KW-0862">Zinc</keyword>
<dbReference type="PROSITE" id="PS51257">
    <property type="entry name" value="PROKAR_LIPOPROTEIN"/>
    <property type="match status" value="1"/>
</dbReference>
<keyword evidence="5" id="KW-0864">Zinc transport</keyword>
<protein>
    <recommendedName>
        <fullName evidence="2">High-affinity zinc uptake system protein ZnuA</fullName>
    </recommendedName>
</protein>
<feature type="region of interest" description="Disordered" evidence="6">
    <location>
        <begin position="126"/>
        <end position="196"/>
    </location>
</feature>
<dbReference type="Gene3D" id="3.40.50.1980">
    <property type="entry name" value="Nitrogenase molybdenum iron protein domain"/>
    <property type="match status" value="3"/>
</dbReference>
<gene>
    <name evidence="8" type="primary">znuA</name>
    <name evidence="8" type="ORF">NCTC13294_02521</name>
</gene>
<keyword evidence="5" id="KW-0406">Ion transport</keyword>
<dbReference type="GO" id="GO:0006829">
    <property type="term" value="P:zinc ion transport"/>
    <property type="evidence" value="ECO:0007669"/>
    <property type="project" value="UniProtKB-KW"/>
</dbReference>
<evidence type="ECO:0000313" key="8">
    <source>
        <dbReference type="EMBL" id="SUX25612.1"/>
    </source>
</evidence>
<organism evidence="8 9">
    <name type="scientific">Cardiobacterium valvarum</name>
    <dbReference type="NCBI Taxonomy" id="194702"/>
    <lineage>
        <taxon>Bacteria</taxon>
        <taxon>Pseudomonadati</taxon>
        <taxon>Pseudomonadota</taxon>
        <taxon>Gammaproteobacteria</taxon>
        <taxon>Cardiobacteriales</taxon>
        <taxon>Cardiobacteriaceae</taxon>
        <taxon>Cardiobacterium</taxon>
    </lineage>
</organism>
<dbReference type="InterPro" id="IPR006127">
    <property type="entry name" value="ZnuA-like"/>
</dbReference>
<dbReference type="Pfam" id="PF01297">
    <property type="entry name" value="ZnuA"/>
    <property type="match status" value="1"/>
</dbReference>
<dbReference type="SUPFAM" id="SSF53807">
    <property type="entry name" value="Helical backbone' metal receptor"/>
    <property type="match status" value="1"/>
</dbReference>
<dbReference type="EMBL" id="UFUW01000001">
    <property type="protein sequence ID" value="SUX25612.1"/>
    <property type="molecule type" value="Genomic_DNA"/>
</dbReference>
<evidence type="ECO:0000256" key="4">
    <source>
        <dbReference type="ARBA" id="ARBA00022729"/>
    </source>
</evidence>
<dbReference type="PANTHER" id="PTHR42953">
    <property type="entry name" value="HIGH-AFFINITY ZINC UPTAKE SYSTEM PROTEIN ZNUA-RELATED"/>
    <property type="match status" value="1"/>
</dbReference>
<accession>A0A381EF73</accession>
<sequence length="369" mass="40829">MILHRLITETLMQKLILTTLVAVSCQALAAPKVVATIKPVQSLAAQVMDGIAEPELLIRQGSPHGYQMKPSDAKAINQADLVIYVSHELETFIPPLLQKSPQVHSIEWLNLPNLYPLPTRHGGLWEEGGHHHHDDDGHDHDHHHDGDAHGHDHAHDHDGHDHDHDHDGHDHDHGGGHDHGHAHDHDGHDHDHDGHHHGKYDAHLWLSTTRSKLLLTAIADELGKIDPDNAAKYQANAEKSRAALDALHQDLNGKLAPLQKRPFMVFHDAYQYFEQDYKLNAVGTVRVDPEHEPGAKRIGELHEQLMHNKVVCLFSEPQFPAKIVDKLAKESGVKTAVLDPVGADIPAGKAMYAQLLGNLADNLSGCLKP</sequence>
<dbReference type="PANTHER" id="PTHR42953:SF3">
    <property type="entry name" value="HIGH-AFFINITY ZINC UPTAKE SYSTEM PROTEIN ZNUA"/>
    <property type="match status" value="1"/>
</dbReference>
<evidence type="ECO:0000256" key="1">
    <source>
        <dbReference type="ARBA" id="ARBA00011028"/>
    </source>
</evidence>
<keyword evidence="4 7" id="KW-0732">Signal</keyword>